<comment type="caution">
    <text evidence="3">The sequence shown here is derived from an EMBL/GenBank/DDBJ whole genome shotgun (WGS) entry which is preliminary data.</text>
</comment>
<keyword evidence="1" id="KW-0732">Signal</keyword>
<feature type="domain" description="Amidohydrolase 3" evidence="2">
    <location>
        <begin position="98"/>
        <end position="568"/>
    </location>
</feature>
<name>A0A2A5AXD2_9GAMM</name>
<dbReference type="Gene3D" id="3.10.310.70">
    <property type="match status" value="1"/>
</dbReference>
<dbReference type="InterPro" id="IPR032466">
    <property type="entry name" value="Metal_Hydrolase"/>
</dbReference>
<dbReference type="Gene3D" id="3.20.20.140">
    <property type="entry name" value="Metal-dependent hydrolases"/>
    <property type="match status" value="1"/>
</dbReference>
<dbReference type="AlphaFoldDB" id="A0A2A5AXD2"/>
<dbReference type="Proteomes" id="UP000218327">
    <property type="component" value="Unassembled WGS sequence"/>
</dbReference>
<dbReference type="GO" id="GO:0016810">
    <property type="term" value="F:hydrolase activity, acting on carbon-nitrogen (but not peptide) bonds"/>
    <property type="evidence" value="ECO:0007669"/>
    <property type="project" value="InterPro"/>
</dbReference>
<gene>
    <name evidence="3" type="ORF">COA96_10745</name>
</gene>
<proteinExistence type="predicted"/>
<reference evidence="4" key="1">
    <citation type="submission" date="2017-08" db="EMBL/GenBank/DDBJ databases">
        <title>A dynamic microbial community with high functional redundancy inhabits the cold, oxic subseafloor aquifer.</title>
        <authorList>
            <person name="Tully B.J."/>
            <person name="Wheat C.G."/>
            <person name="Glazer B.T."/>
            <person name="Huber J.A."/>
        </authorList>
    </citation>
    <scope>NUCLEOTIDE SEQUENCE [LARGE SCALE GENOMIC DNA]</scope>
</reference>
<keyword evidence="3" id="KW-0378">Hydrolase</keyword>
<evidence type="ECO:0000259" key="2">
    <source>
        <dbReference type="Pfam" id="PF07969"/>
    </source>
</evidence>
<organism evidence="3 4">
    <name type="scientific">SAR86 cluster bacterium</name>
    <dbReference type="NCBI Taxonomy" id="2030880"/>
    <lineage>
        <taxon>Bacteria</taxon>
        <taxon>Pseudomonadati</taxon>
        <taxon>Pseudomonadota</taxon>
        <taxon>Gammaproteobacteria</taxon>
        <taxon>SAR86 cluster</taxon>
    </lineage>
</organism>
<dbReference type="CDD" id="cd01300">
    <property type="entry name" value="YtcJ_like"/>
    <property type="match status" value="1"/>
</dbReference>
<evidence type="ECO:0000256" key="1">
    <source>
        <dbReference type="SAM" id="SignalP"/>
    </source>
</evidence>
<sequence length="571" mass="62777">MLIQATHKRFHVMRKLVISVMSVFAILVLASCQPEQEQAQSEDVQEPRTVVDLILSNGKIITVDEAFTIADTVVVNNGLIVEVGDASIIEKYQASTQVDLQGKTLMPGFVDSHTHIRGEPLRFIQLNKVESISEMQRLVRIKADVLGPGEWITGYGWSEDNLAEGRKPTRQDLDAAAPNNPITFTRAGGHSAVVNTLALQLADITDATPDPEGGVIERDEDGVATGVIRERHNIVGQLVPESTYEELFASLEINLNNLLTLGITSITDASKTPEDYTMWEELYAKPGAMLPRSKLQFQWDDPEAIAEIKARVGDGNDYLKIGPIKIFADGGFTGPAAFTKEPYVDQGDYRGYLNMPEEELVALINEVHDAGWQMGIHAIGDAAIELVVDTLADTLTRNPREDHRTYLNHFSMRPSDATMDKMAEHNILITQQPNFTYTLEGRYAANLDGWRLEHNNPIRSPMDHGVFVAISSDILPIGPLVGIYAAVTRKGMSGRVFAAEEAITIEEAVKGYTINSAYINFDENIKGSLEPGKLADMIVLSADILTADAESIMDIEIEQTYIGGALVYEAP</sequence>
<feature type="signal peptide" evidence="1">
    <location>
        <begin position="1"/>
        <end position="30"/>
    </location>
</feature>
<dbReference type="Pfam" id="PF07969">
    <property type="entry name" value="Amidohydro_3"/>
    <property type="match status" value="1"/>
</dbReference>
<accession>A0A2A5AXD2</accession>
<dbReference type="InterPro" id="IPR013108">
    <property type="entry name" value="Amidohydro_3"/>
</dbReference>
<dbReference type="SUPFAM" id="SSF51338">
    <property type="entry name" value="Composite domain of metallo-dependent hydrolases"/>
    <property type="match status" value="1"/>
</dbReference>
<dbReference type="InterPro" id="IPR011059">
    <property type="entry name" value="Metal-dep_hydrolase_composite"/>
</dbReference>
<dbReference type="PANTHER" id="PTHR22642:SF2">
    <property type="entry name" value="PROTEIN LONG AFTER FAR-RED 3"/>
    <property type="match status" value="1"/>
</dbReference>
<dbReference type="Gene3D" id="2.30.40.10">
    <property type="entry name" value="Urease, subunit C, domain 1"/>
    <property type="match status" value="1"/>
</dbReference>
<evidence type="ECO:0000313" key="3">
    <source>
        <dbReference type="EMBL" id="PCJ23957.1"/>
    </source>
</evidence>
<protein>
    <submittedName>
        <fullName evidence="3">Hydrolase</fullName>
    </submittedName>
</protein>
<feature type="chain" id="PRO_5012630587" evidence="1">
    <location>
        <begin position="31"/>
        <end position="571"/>
    </location>
</feature>
<dbReference type="InterPro" id="IPR033932">
    <property type="entry name" value="YtcJ-like"/>
</dbReference>
<evidence type="ECO:0000313" key="4">
    <source>
        <dbReference type="Proteomes" id="UP000218327"/>
    </source>
</evidence>
<dbReference type="PANTHER" id="PTHR22642">
    <property type="entry name" value="IMIDAZOLONEPROPIONASE"/>
    <property type="match status" value="1"/>
</dbReference>
<dbReference type="EMBL" id="NVVJ01000032">
    <property type="protein sequence ID" value="PCJ23957.1"/>
    <property type="molecule type" value="Genomic_DNA"/>
</dbReference>
<dbReference type="SUPFAM" id="SSF51556">
    <property type="entry name" value="Metallo-dependent hydrolases"/>
    <property type="match status" value="1"/>
</dbReference>